<sequence>MKSGRIGGLLAAIALALSGLTQTVRAEVVLPRVLGHHMVLQRNQPVPVWGTAAPGEAVAVQFAGQQLRTTADASGSWRVTLGPLRASATPAELVITGRNTIRLQNVLVGEVWLCSGQSNMEYTMRKNSKATIPATEDAGPLRELERAHNPQLRIFLVNRKQLAKPDSLHRGWSIAQDSALRAFSAPAYFFAKELHEKLRVPVGVISSAVPGSRIEPWIAEAAFAQEPYYTGRKVDGDPGKFYEPMIRPLVPFALRGFLWYQGESNCFLAETTTYTRKLQTLIRSWRAAWQNEQLPFYFVQLAPFRYSESKEPKAALTRLTLPLFREAQQAVLQTPRTGMIVTTDLVTKLDDIHPPYKWKIGQRLAWLALADTYRQRQMAASGPVFRRLKVEGSQAIVTFAPLKSRLISQDGQPLTDFTVAGADSVFVPAQARIQGRRVVVSAPGVTRPVAVRFAWDEAAQPNLFSAAGLPARPFRTDSLIPSPPSLP</sequence>
<name>A0ABS8AEC0_9BACT</name>
<evidence type="ECO:0000313" key="3">
    <source>
        <dbReference type="EMBL" id="MCB2377334.1"/>
    </source>
</evidence>
<dbReference type="PANTHER" id="PTHR22901">
    <property type="entry name" value="SIALATE O-ACETYLESTERASE"/>
    <property type="match status" value="1"/>
</dbReference>
<dbReference type="PANTHER" id="PTHR22901:SF0">
    <property type="entry name" value="SIALATE O-ACETYLESTERASE"/>
    <property type="match status" value="1"/>
</dbReference>
<evidence type="ECO:0000259" key="2">
    <source>
        <dbReference type="Pfam" id="PF03629"/>
    </source>
</evidence>
<dbReference type="RefSeq" id="WP_226184100.1">
    <property type="nucleotide sequence ID" value="NZ_JAJADQ010000003.1"/>
</dbReference>
<accession>A0ABS8AEC0</accession>
<evidence type="ECO:0000256" key="1">
    <source>
        <dbReference type="ARBA" id="ARBA00022801"/>
    </source>
</evidence>
<dbReference type="InterPro" id="IPR039329">
    <property type="entry name" value="SIAE"/>
</dbReference>
<gene>
    <name evidence="3" type="ORF">LGH70_07050</name>
</gene>
<dbReference type="Gene3D" id="2.60.40.10">
    <property type="entry name" value="Immunoglobulins"/>
    <property type="match status" value="1"/>
</dbReference>
<comment type="caution">
    <text evidence="3">The sequence shown here is derived from an EMBL/GenBank/DDBJ whole genome shotgun (WGS) entry which is preliminary data.</text>
</comment>
<dbReference type="InterPro" id="IPR013783">
    <property type="entry name" value="Ig-like_fold"/>
</dbReference>
<dbReference type="Gene3D" id="3.40.50.1110">
    <property type="entry name" value="SGNH hydrolase"/>
    <property type="match status" value="1"/>
</dbReference>
<feature type="domain" description="Sialate O-acetylesterase" evidence="2">
    <location>
        <begin position="110"/>
        <end position="365"/>
    </location>
</feature>
<evidence type="ECO:0000313" key="4">
    <source>
        <dbReference type="Proteomes" id="UP001165297"/>
    </source>
</evidence>
<keyword evidence="1" id="KW-0378">Hydrolase</keyword>
<dbReference type="InterPro" id="IPR005181">
    <property type="entry name" value="SASA"/>
</dbReference>
<dbReference type="Pfam" id="PF03629">
    <property type="entry name" value="SASA"/>
    <property type="match status" value="1"/>
</dbReference>
<dbReference type="Proteomes" id="UP001165297">
    <property type="component" value="Unassembled WGS sequence"/>
</dbReference>
<protein>
    <submittedName>
        <fullName evidence="3">Sialate O-acetylesterase</fullName>
    </submittedName>
</protein>
<dbReference type="SUPFAM" id="SSF52266">
    <property type="entry name" value="SGNH hydrolase"/>
    <property type="match status" value="1"/>
</dbReference>
<organism evidence="3 4">
    <name type="scientific">Hymenobacter nitidus</name>
    <dbReference type="NCBI Taxonomy" id="2880929"/>
    <lineage>
        <taxon>Bacteria</taxon>
        <taxon>Pseudomonadati</taxon>
        <taxon>Bacteroidota</taxon>
        <taxon>Cytophagia</taxon>
        <taxon>Cytophagales</taxon>
        <taxon>Hymenobacteraceae</taxon>
        <taxon>Hymenobacter</taxon>
    </lineage>
</organism>
<dbReference type="EMBL" id="JAJADQ010000003">
    <property type="protein sequence ID" value="MCB2377334.1"/>
    <property type="molecule type" value="Genomic_DNA"/>
</dbReference>
<keyword evidence="4" id="KW-1185">Reference proteome</keyword>
<dbReference type="InterPro" id="IPR036514">
    <property type="entry name" value="SGNH_hydro_sf"/>
</dbReference>
<reference evidence="3" key="1">
    <citation type="submission" date="2021-10" db="EMBL/GenBank/DDBJ databases">
        <authorList>
            <person name="Dean J.D."/>
            <person name="Kim M.K."/>
            <person name="Newey C.N."/>
            <person name="Stoker T.S."/>
            <person name="Thompson D.W."/>
            <person name="Grose J.H."/>
        </authorList>
    </citation>
    <scope>NUCLEOTIDE SEQUENCE</scope>
    <source>
        <strain evidence="3">BT635</strain>
    </source>
</reference>
<proteinExistence type="predicted"/>